<organism evidence="1 2">
    <name type="scientific">Catharanthus roseus</name>
    <name type="common">Madagascar periwinkle</name>
    <name type="synonym">Vinca rosea</name>
    <dbReference type="NCBI Taxonomy" id="4058"/>
    <lineage>
        <taxon>Eukaryota</taxon>
        <taxon>Viridiplantae</taxon>
        <taxon>Streptophyta</taxon>
        <taxon>Embryophyta</taxon>
        <taxon>Tracheophyta</taxon>
        <taxon>Spermatophyta</taxon>
        <taxon>Magnoliopsida</taxon>
        <taxon>eudicotyledons</taxon>
        <taxon>Gunneridae</taxon>
        <taxon>Pentapetalae</taxon>
        <taxon>asterids</taxon>
        <taxon>lamiids</taxon>
        <taxon>Gentianales</taxon>
        <taxon>Apocynaceae</taxon>
        <taxon>Rauvolfioideae</taxon>
        <taxon>Vinceae</taxon>
        <taxon>Catharanthinae</taxon>
        <taxon>Catharanthus</taxon>
    </lineage>
</organism>
<evidence type="ECO:0000313" key="1">
    <source>
        <dbReference type="EMBL" id="KAI5671469.1"/>
    </source>
</evidence>
<proteinExistence type="predicted"/>
<keyword evidence="2" id="KW-1185">Reference proteome</keyword>
<reference evidence="2" key="1">
    <citation type="journal article" date="2023" name="Nat. Plants">
        <title>Single-cell RNA sequencing provides a high-resolution roadmap for understanding the multicellular compartmentation of specialized metabolism.</title>
        <authorList>
            <person name="Sun S."/>
            <person name="Shen X."/>
            <person name="Li Y."/>
            <person name="Li Y."/>
            <person name="Wang S."/>
            <person name="Li R."/>
            <person name="Zhang H."/>
            <person name="Shen G."/>
            <person name="Guo B."/>
            <person name="Wei J."/>
            <person name="Xu J."/>
            <person name="St-Pierre B."/>
            <person name="Chen S."/>
            <person name="Sun C."/>
        </authorList>
    </citation>
    <scope>NUCLEOTIDE SEQUENCE [LARGE SCALE GENOMIC DNA]</scope>
</reference>
<evidence type="ECO:0000313" key="2">
    <source>
        <dbReference type="Proteomes" id="UP001060085"/>
    </source>
</evidence>
<sequence length="165" mass="19579">MHKISIKGNLHRSKRLLKTTRAYEDDVIKLNTLKRRRLVRGILKSSIRTIFKSSSSYKNKKKNLLGASSLIIFQRRRKEELVETKIELYLSLPKAYLITLFHPYSSLLSCDQRYAFKNVEEEESEEEQEEETHRREIRQKKRQERAEEGSSSRSMTQLMDMIVSL</sequence>
<accession>A0ACC0BFT1</accession>
<comment type="caution">
    <text evidence="1">The sequence shown here is derived from an EMBL/GenBank/DDBJ whole genome shotgun (WGS) entry which is preliminary data.</text>
</comment>
<gene>
    <name evidence="1" type="ORF">M9H77_11833</name>
</gene>
<name>A0ACC0BFT1_CATRO</name>
<dbReference type="Proteomes" id="UP001060085">
    <property type="component" value="Linkage Group LG03"/>
</dbReference>
<dbReference type="EMBL" id="CM044703">
    <property type="protein sequence ID" value="KAI5671469.1"/>
    <property type="molecule type" value="Genomic_DNA"/>
</dbReference>
<protein>
    <submittedName>
        <fullName evidence="1">Uncharacterized protein</fullName>
    </submittedName>
</protein>